<dbReference type="InterPro" id="IPR025748">
    <property type="entry name" value="PrcB_C_dom"/>
</dbReference>
<evidence type="ECO:0000313" key="3">
    <source>
        <dbReference type="Proteomes" id="UP001500866"/>
    </source>
</evidence>
<feature type="domain" description="PrcB C-terminal" evidence="1">
    <location>
        <begin position="41"/>
        <end position="102"/>
    </location>
</feature>
<dbReference type="RefSeq" id="WP_343813690.1">
    <property type="nucleotide sequence ID" value="NZ_BAAADS010000018.1"/>
</dbReference>
<protein>
    <recommendedName>
        <fullName evidence="1">PrcB C-terminal domain-containing protein</fullName>
    </recommendedName>
</protein>
<reference evidence="2 3" key="1">
    <citation type="journal article" date="2019" name="Int. J. Syst. Evol. Microbiol.">
        <title>The Global Catalogue of Microorganisms (GCM) 10K type strain sequencing project: providing services to taxonomists for standard genome sequencing and annotation.</title>
        <authorList>
            <consortium name="The Broad Institute Genomics Platform"/>
            <consortium name="The Broad Institute Genome Sequencing Center for Infectious Disease"/>
            <person name="Wu L."/>
            <person name="Ma J."/>
        </authorList>
    </citation>
    <scope>NUCLEOTIDE SEQUENCE [LARGE SCALE GENOMIC DNA]</scope>
    <source>
        <strain evidence="2 3">JCM 15395</strain>
    </source>
</reference>
<evidence type="ECO:0000259" key="1">
    <source>
        <dbReference type="Pfam" id="PF14343"/>
    </source>
</evidence>
<keyword evidence="3" id="KW-1185">Reference proteome</keyword>
<organism evidence="2 3">
    <name type="scientific">Virgibacillus siamensis</name>
    <dbReference type="NCBI Taxonomy" id="480071"/>
    <lineage>
        <taxon>Bacteria</taxon>
        <taxon>Bacillati</taxon>
        <taxon>Bacillota</taxon>
        <taxon>Bacilli</taxon>
        <taxon>Bacillales</taxon>
        <taxon>Bacillaceae</taxon>
        <taxon>Virgibacillus</taxon>
    </lineage>
</organism>
<dbReference type="Pfam" id="PF14343">
    <property type="entry name" value="PrcB_C"/>
    <property type="match status" value="1"/>
</dbReference>
<gene>
    <name evidence="2" type="ORF">GCM10009001_25390</name>
</gene>
<comment type="caution">
    <text evidence="2">The sequence shown here is derived from an EMBL/GenBank/DDBJ whole genome shotgun (WGS) entry which is preliminary data.</text>
</comment>
<sequence>MSDKLAFQKTKVDAAPDNVQEWIRQNRSKQQNKVFRENGKTYVVILLGQKTTGGYNVEMEQIRRAKTENGNSINLVSYSVTEPEQGSINIQVLTYPMAIAVLDGEVKGEFQFKRKKNGEK</sequence>
<name>A0ABN1G9Q9_9BACI</name>
<dbReference type="Proteomes" id="UP001500866">
    <property type="component" value="Unassembled WGS sequence"/>
</dbReference>
<accession>A0ABN1G9Q9</accession>
<dbReference type="EMBL" id="BAAADS010000018">
    <property type="protein sequence ID" value="GAA0607026.1"/>
    <property type="molecule type" value="Genomic_DNA"/>
</dbReference>
<proteinExistence type="predicted"/>
<evidence type="ECO:0000313" key="2">
    <source>
        <dbReference type="EMBL" id="GAA0607026.1"/>
    </source>
</evidence>